<evidence type="ECO:0000313" key="1">
    <source>
        <dbReference type="EMBL" id="MXG88519.1"/>
    </source>
</evidence>
<name>A0A6L7EWU7_9ACTN</name>
<evidence type="ECO:0000313" key="2">
    <source>
        <dbReference type="Proteomes" id="UP000473325"/>
    </source>
</evidence>
<dbReference type="Proteomes" id="UP000473325">
    <property type="component" value="Unassembled WGS sequence"/>
</dbReference>
<reference evidence="1 2" key="1">
    <citation type="submission" date="2019-12" db="EMBL/GenBank/DDBJ databases">
        <authorList>
            <person name="Kun Z."/>
        </authorList>
    </citation>
    <scope>NUCLEOTIDE SEQUENCE [LARGE SCALE GENOMIC DNA]</scope>
    <source>
        <strain evidence="1 2">YIM 123512</strain>
    </source>
</reference>
<keyword evidence="2" id="KW-1185">Reference proteome</keyword>
<organism evidence="1 2">
    <name type="scientific">Nocardioides flavescens</name>
    <dbReference type="NCBI Taxonomy" id="2691959"/>
    <lineage>
        <taxon>Bacteria</taxon>
        <taxon>Bacillati</taxon>
        <taxon>Actinomycetota</taxon>
        <taxon>Actinomycetes</taxon>
        <taxon>Propionibacteriales</taxon>
        <taxon>Nocardioidaceae</taxon>
        <taxon>Nocardioides</taxon>
    </lineage>
</organism>
<dbReference type="EMBL" id="WUEK01000002">
    <property type="protein sequence ID" value="MXG88519.1"/>
    <property type="molecule type" value="Genomic_DNA"/>
</dbReference>
<sequence>MSLTAFVSAPWWGLVDACARRSQRGAVANARVAATACSRARLERAEVDTWLEARAELAAAARVAARVGAVTSRR</sequence>
<protein>
    <submittedName>
        <fullName evidence="1">Uncharacterized protein</fullName>
    </submittedName>
</protein>
<accession>A0A6L7EWU7</accession>
<comment type="caution">
    <text evidence="1">The sequence shown here is derived from an EMBL/GenBank/DDBJ whole genome shotgun (WGS) entry which is preliminary data.</text>
</comment>
<dbReference type="RefSeq" id="WP_160875075.1">
    <property type="nucleotide sequence ID" value="NZ_WUEK01000002.1"/>
</dbReference>
<dbReference type="AlphaFoldDB" id="A0A6L7EWU7"/>
<gene>
    <name evidence="1" type="ORF">GRQ65_03045</name>
</gene>
<proteinExistence type="predicted"/>